<evidence type="ECO:0000313" key="4">
    <source>
        <dbReference type="EMBL" id="RKO98674.1"/>
    </source>
</evidence>
<feature type="region of interest" description="Disordered" evidence="1">
    <location>
        <begin position="381"/>
        <end position="404"/>
    </location>
</feature>
<protein>
    <submittedName>
        <fullName evidence="4">Uncharacterized protein</fullName>
    </submittedName>
</protein>
<feature type="transmembrane region" description="Helical" evidence="2">
    <location>
        <begin position="258"/>
        <end position="278"/>
    </location>
</feature>
<feature type="region of interest" description="Disordered" evidence="1">
    <location>
        <begin position="301"/>
        <end position="320"/>
    </location>
</feature>
<evidence type="ECO:0000256" key="1">
    <source>
        <dbReference type="SAM" id="MobiDB-lite"/>
    </source>
</evidence>
<feature type="region of interest" description="Disordered" evidence="1">
    <location>
        <begin position="473"/>
        <end position="503"/>
    </location>
</feature>
<proteinExistence type="predicted"/>
<feature type="signal peptide" evidence="3">
    <location>
        <begin position="1"/>
        <end position="29"/>
    </location>
</feature>
<reference evidence="5" key="1">
    <citation type="journal article" date="2018" name="Nat. Microbiol.">
        <title>Leveraging single-cell genomics to expand the fungal tree of life.</title>
        <authorList>
            <person name="Ahrendt S.R."/>
            <person name="Quandt C.A."/>
            <person name="Ciobanu D."/>
            <person name="Clum A."/>
            <person name="Salamov A."/>
            <person name="Andreopoulos B."/>
            <person name="Cheng J.F."/>
            <person name="Woyke T."/>
            <person name="Pelin A."/>
            <person name="Henrissat B."/>
            <person name="Reynolds N.K."/>
            <person name="Benny G.L."/>
            <person name="Smith M.E."/>
            <person name="James T.Y."/>
            <person name="Grigoriev I.V."/>
        </authorList>
    </citation>
    <scope>NUCLEOTIDE SEQUENCE [LARGE SCALE GENOMIC DNA]</scope>
    <source>
        <strain evidence="5">ATCC 52028</strain>
    </source>
</reference>
<name>A0A4P9WYW8_9FUNG</name>
<evidence type="ECO:0000256" key="2">
    <source>
        <dbReference type="SAM" id="Phobius"/>
    </source>
</evidence>
<evidence type="ECO:0000256" key="3">
    <source>
        <dbReference type="SAM" id="SignalP"/>
    </source>
</evidence>
<keyword evidence="5" id="KW-1185">Reference proteome</keyword>
<evidence type="ECO:0000313" key="5">
    <source>
        <dbReference type="Proteomes" id="UP000274922"/>
    </source>
</evidence>
<dbReference type="Proteomes" id="UP000274922">
    <property type="component" value="Unassembled WGS sequence"/>
</dbReference>
<keyword evidence="3" id="KW-0732">Signal</keyword>
<accession>A0A4P9WYW8</accession>
<feature type="transmembrane region" description="Helical" evidence="2">
    <location>
        <begin position="213"/>
        <end position="238"/>
    </location>
</feature>
<keyword evidence="2" id="KW-0472">Membrane</keyword>
<gene>
    <name evidence="4" type="ORF">CXG81DRAFT_21134</name>
</gene>
<keyword evidence="2" id="KW-1133">Transmembrane helix</keyword>
<feature type="chain" id="PRO_5020378069" evidence="3">
    <location>
        <begin position="30"/>
        <end position="503"/>
    </location>
</feature>
<organism evidence="4 5">
    <name type="scientific">Caulochytrium protostelioides</name>
    <dbReference type="NCBI Taxonomy" id="1555241"/>
    <lineage>
        <taxon>Eukaryota</taxon>
        <taxon>Fungi</taxon>
        <taxon>Fungi incertae sedis</taxon>
        <taxon>Chytridiomycota</taxon>
        <taxon>Chytridiomycota incertae sedis</taxon>
        <taxon>Chytridiomycetes</taxon>
        <taxon>Caulochytriales</taxon>
        <taxon>Caulochytriaceae</taxon>
        <taxon>Caulochytrium</taxon>
    </lineage>
</organism>
<sequence length="503" mass="53095">MRSSAAAAVMAAVALRLALIMPAFTAVSAFATSAPDALPPMPSPADLAVTPSDPASVRRNRERHQRYIAEHPVFRATMAQAYAQAGLDVRFDPQTAAQVKQALHAVMLENEVADGIALEAVQHLAVASVADAQSPLAAARNLAAGLSPSAVAGPLHDTVTQHLKQELPHRLGVAVSRRLRQMPDGVAAEVAMTTTVAAVPAGRGHLVRRQEHIFSGTLIIVGAALSTLITAYWVHSYLTMTLPMRLRKRMNKNILSKALYWIVLVSGLYFLWAGFFLAGRSIYRTTSSLLRTKVFAPAETGENAGRQASKSLPKPASMPGAWVEEPIEPFIEDLPSNLGREATGVKDAVRSLSALKPAPSSKIPGVWEGKSVRRIVPELPTSSGRSVTTDAATLAKSGKVPTLSAKPDAAAVRSAAAPVGDLPQLEGSTVSSGSSVMTDATKLAKAGEVPKQPVELDAASVLPADEMLDGLSHLKGSPVSSDSFKAIPETDERPFHMPGSWVD</sequence>
<dbReference type="EMBL" id="ML014381">
    <property type="protein sequence ID" value="RKO98674.1"/>
    <property type="molecule type" value="Genomic_DNA"/>
</dbReference>
<keyword evidence="2" id="KW-0812">Transmembrane</keyword>
<feature type="compositionally biased region" description="Polar residues" evidence="1">
    <location>
        <begin position="381"/>
        <end position="391"/>
    </location>
</feature>
<dbReference type="AlphaFoldDB" id="A0A4P9WYW8"/>